<reference evidence="1" key="1">
    <citation type="journal article" date="2014" name="Front. Microbiol.">
        <title>High frequency of phylogenetically diverse reductive dehalogenase-homologous genes in deep subseafloor sedimentary metagenomes.</title>
        <authorList>
            <person name="Kawai M."/>
            <person name="Futagami T."/>
            <person name="Toyoda A."/>
            <person name="Takaki Y."/>
            <person name="Nishi S."/>
            <person name="Hori S."/>
            <person name="Arai W."/>
            <person name="Tsubouchi T."/>
            <person name="Morono Y."/>
            <person name="Uchiyama I."/>
            <person name="Ito T."/>
            <person name="Fujiyama A."/>
            <person name="Inagaki F."/>
            <person name="Takami H."/>
        </authorList>
    </citation>
    <scope>NUCLEOTIDE SEQUENCE</scope>
    <source>
        <strain evidence="1">Expedition CK06-06</strain>
    </source>
</reference>
<organism evidence="1">
    <name type="scientific">marine sediment metagenome</name>
    <dbReference type="NCBI Taxonomy" id="412755"/>
    <lineage>
        <taxon>unclassified sequences</taxon>
        <taxon>metagenomes</taxon>
        <taxon>ecological metagenomes</taxon>
    </lineage>
</organism>
<accession>X1L2C9</accession>
<feature type="non-terminal residue" evidence="1">
    <location>
        <position position="34"/>
    </location>
</feature>
<proteinExistence type="predicted"/>
<dbReference type="AlphaFoldDB" id="X1L2C9"/>
<name>X1L2C9_9ZZZZ</name>
<gene>
    <name evidence="1" type="ORF">S06H3_07708</name>
</gene>
<comment type="caution">
    <text evidence="1">The sequence shown here is derived from an EMBL/GenBank/DDBJ whole genome shotgun (WGS) entry which is preliminary data.</text>
</comment>
<sequence>MRVGIAKFKRECPACGKLIKKGERIAVQMSMGSC</sequence>
<dbReference type="EMBL" id="BARV01003155">
    <property type="protein sequence ID" value="GAI00036.1"/>
    <property type="molecule type" value="Genomic_DNA"/>
</dbReference>
<protein>
    <submittedName>
        <fullName evidence="1">Uncharacterized protein</fullName>
    </submittedName>
</protein>
<evidence type="ECO:0000313" key="1">
    <source>
        <dbReference type="EMBL" id="GAI00036.1"/>
    </source>
</evidence>